<proteinExistence type="predicted"/>
<accession>A0A097PAP7</accession>
<dbReference type="RefSeq" id="YP_009148419.1">
    <property type="nucleotide sequence ID" value="NC_027348.2"/>
</dbReference>
<gene>
    <name evidence="1" type="ORF">RG2014_056</name>
</gene>
<dbReference type="EMBL" id="KM879221">
    <property type="protein sequence ID" value="AIU44310.1"/>
    <property type="molecule type" value="Genomic_DNA"/>
</dbReference>
<sequence length="249" mass="28666">MEADQFDPDELNQLVLISGKSTAGKSMSLRNLRDQERWYNFITEAGKRPPFRNKFNNVRVKDPYEVIDYMDELIANQADVSGAILDTMTFWMDMMEIMYVMGSTNTQQAWGEYAMLPKTLLQTKVAAFGKPFLCLAHVKDTIDKDMNRVTAVPIKGSMANNGVEAYFSTVVMAKLMTIKDLEKYKDNGLLTFSEDELELGVKHVFQTRQTPETLGERIRSPYQMFSRDQTYMDNDAQLLLDHMHEFYNG</sequence>
<reference evidence="2" key="1">
    <citation type="submission" date="2014-10" db="EMBL/GenBank/DDBJ databases">
        <title>Draft genome sequence of lytic bacteriophage specific to a multidrug resistant bacterium Delftia tsuruhatensis ARB-1.</title>
        <authorList>
            <person name="Bhattacharjee A.S."/>
            <person name="Motlagh A.M."/>
            <person name="Goel R."/>
        </authorList>
    </citation>
    <scope>NUCLEOTIDE SEQUENCE [LARGE SCALE GENOMIC DNA]</scope>
</reference>
<dbReference type="KEGG" id="vg:24638741"/>
<evidence type="ECO:0000313" key="2">
    <source>
        <dbReference type="Proteomes" id="UP000030040"/>
    </source>
</evidence>
<dbReference type="GeneID" id="24638741"/>
<keyword evidence="2" id="KW-1185">Reference proteome</keyword>
<evidence type="ECO:0000313" key="1">
    <source>
        <dbReference type="EMBL" id="AIU44310.1"/>
    </source>
</evidence>
<protein>
    <submittedName>
        <fullName evidence="1">Uncharacterized protein</fullName>
    </submittedName>
</protein>
<dbReference type="Proteomes" id="UP000030040">
    <property type="component" value="Segment"/>
</dbReference>
<dbReference type="OrthoDB" id="7069at10239"/>
<organism evidence="1 2">
    <name type="scientific">Delftia phage RG-2014</name>
    <dbReference type="NCBI Taxonomy" id="1563661"/>
    <lineage>
        <taxon>Viruses</taxon>
        <taxon>Duplodnaviria</taxon>
        <taxon>Heunggongvirae</taxon>
        <taxon>Uroviricota</taxon>
        <taxon>Caudoviricetes</taxon>
        <taxon>Schitoviridae</taxon>
        <taxon>Dendoorenvirus</taxon>
        <taxon>Dendoorenvirus RG2014</taxon>
    </lineage>
</organism>
<name>A0A097PAP7_9CAUD</name>